<comment type="caution">
    <text evidence="1">The sequence shown here is derived from an EMBL/GenBank/DDBJ whole genome shotgun (WGS) entry which is preliminary data.</text>
</comment>
<accession>A0A5D0RKV9</accession>
<evidence type="ECO:0000313" key="2">
    <source>
        <dbReference type="Proteomes" id="UP000322080"/>
    </source>
</evidence>
<dbReference type="Proteomes" id="UP000322080">
    <property type="component" value="Unassembled WGS sequence"/>
</dbReference>
<reference evidence="1 2" key="1">
    <citation type="submission" date="2019-08" db="EMBL/GenBank/DDBJ databases">
        <title>Identification of a novel species of the genus Boseongicola.</title>
        <authorList>
            <person name="Zhang X.-Q."/>
        </authorList>
    </citation>
    <scope>NUCLEOTIDE SEQUENCE [LARGE SCALE GENOMIC DNA]</scope>
    <source>
        <strain evidence="1 2">HY14</strain>
    </source>
</reference>
<protein>
    <submittedName>
        <fullName evidence="1">Uncharacterized protein</fullName>
    </submittedName>
</protein>
<keyword evidence="2" id="KW-1185">Reference proteome</keyword>
<dbReference type="RefSeq" id="WP_148377810.1">
    <property type="nucleotide sequence ID" value="NZ_VSIY01000006.1"/>
</dbReference>
<proteinExistence type="predicted"/>
<dbReference type="AlphaFoldDB" id="A0A5D0RKV9"/>
<gene>
    <name evidence="1" type="ORF">FVF75_09925</name>
</gene>
<sequence length="108" mass="11717">MKFTEKLPRGAGGGAVVAVSDMAIQPLDDDQAHQAAVRAVRRTGAIIGLRLDGKAAALRQVRLRACGARDDLKSCNPNILQYEFHVKHCLKTHRQGPAMPPDRCPAHI</sequence>
<name>A0A5D0RKV9_9RHOB</name>
<evidence type="ECO:0000313" key="1">
    <source>
        <dbReference type="EMBL" id="TYB81415.1"/>
    </source>
</evidence>
<dbReference type="EMBL" id="VSIY01000006">
    <property type="protein sequence ID" value="TYB81415.1"/>
    <property type="molecule type" value="Genomic_DNA"/>
</dbReference>
<organism evidence="1 2">
    <name type="scientific">Maritimibacter fusiformis</name>
    <dbReference type="NCBI Taxonomy" id="2603819"/>
    <lineage>
        <taxon>Bacteria</taxon>
        <taxon>Pseudomonadati</taxon>
        <taxon>Pseudomonadota</taxon>
        <taxon>Alphaproteobacteria</taxon>
        <taxon>Rhodobacterales</taxon>
        <taxon>Roseobacteraceae</taxon>
        <taxon>Maritimibacter</taxon>
    </lineage>
</organism>